<name>A0ABW3SQ26_9BACT</name>
<gene>
    <name evidence="1" type="ORF">ACFQ2O_08280</name>
</gene>
<dbReference type="Proteomes" id="UP001597094">
    <property type="component" value="Unassembled WGS sequence"/>
</dbReference>
<evidence type="ECO:0008006" key="3">
    <source>
        <dbReference type="Google" id="ProtNLM"/>
    </source>
</evidence>
<reference evidence="2" key="1">
    <citation type="journal article" date="2019" name="Int. J. Syst. Evol. Microbiol.">
        <title>The Global Catalogue of Microorganisms (GCM) 10K type strain sequencing project: providing services to taxonomists for standard genome sequencing and annotation.</title>
        <authorList>
            <consortium name="The Broad Institute Genomics Platform"/>
            <consortium name="The Broad Institute Genome Sequencing Center for Infectious Disease"/>
            <person name="Wu L."/>
            <person name="Ma J."/>
        </authorList>
    </citation>
    <scope>NUCLEOTIDE SEQUENCE [LARGE SCALE GENOMIC DNA]</scope>
    <source>
        <strain evidence="2">JCM 31319</strain>
    </source>
</reference>
<accession>A0ABW3SQ26</accession>
<evidence type="ECO:0000313" key="1">
    <source>
        <dbReference type="EMBL" id="MFD1186196.1"/>
    </source>
</evidence>
<sequence length="137" mass="14907">MPAHKLLLLAVIAPAFKTGATWSINVFELLLPLPLPLPFLTLTGKLPAVAMRLAVTLTRSVAVEVNAGFIETPLITTVVFPFKLSPFIVNTKAPSPAVLQAGCKLVIVWAIAIPPERDRNNNRIIEKRGENIRVPPE</sequence>
<evidence type="ECO:0000313" key="2">
    <source>
        <dbReference type="Proteomes" id="UP001597094"/>
    </source>
</evidence>
<dbReference type="EMBL" id="JBHTLD010000056">
    <property type="protein sequence ID" value="MFD1186196.1"/>
    <property type="molecule type" value="Genomic_DNA"/>
</dbReference>
<organism evidence="1 2">
    <name type="scientific">Pontibacter rugosus</name>
    <dbReference type="NCBI Taxonomy" id="1745966"/>
    <lineage>
        <taxon>Bacteria</taxon>
        <taxon>Pseudomonadati</taxon>
        <taxon>Bacteroidota</taxon>
        <taxon>Cytophagia</taxon>
        <taxon>Cytophagales</taxon>
        <taxon>Hymenobacteraceae</taxon>
        <taxon>Pontibacter</taxon>
    </lineage>
</organism>
<proteinExistence type="predicted"/>
<comment type="caution">
    <text evidence="1">The sequence shown here is derived from an EMBL/GenBank/DDBJ whole genome shotgun (WGS) entry which is preliminary data.</text>
</comment>
<protein>
    <recommendedName>
        <fullName evidence="3">Secreted protein</fullName>
    </recommendedName>
</protein>
<dbReference type="RefSeq" id="WP_377525516.1">
    <property type="nucleotide sequence ID" value="NZ_JBHTLD010000056.1"/>
</dbReference>
<keyword evidence="2" id="KW-1185">Reference proteome</keyword>